<dbReference type="EMBL" id="QPIX01000011">
    <property type="protein sequence ID" value="RCW21171.1"/>
    <property type="molecule type" value="Genomic_DNA"/>
</dbReference>
<dbReference type="InterPro" id="IPR036732">
    <property type="entry name" value="AFP_Neu5c_C_sf"/>
</dbReference>
<dbReference type="CDD" id="cd11615">
    <property type="entry name" value="SAF_NeuB_like"/>
    <property type="match status" value="1"/>
</dbReference>
<dbReference type="PANTHER" id="PTHR42966">
    <property type="entry name" value="N-ACETYLNEURAMINATE SYNTHASE"/>
    <property type="match status" value="1"/>
</dbReference>
<dbReference type="AlphaFoldDB" id="A0A6I7HJJ8"/>
<comment type="caution">
    <text evidence="2">The sequence shown here is derived from an EMBL/GenBank/DDBJ whole genome shotgun (WGS) entry which is preliminary data.</text>
</comment>
<accession>A0A6I7HJJ8</accession>
<dbReference type="GO" id="GO:0047444">
    <property type="term" value="F:N-acylneuraminate-9-phosphate synthase activity"/>
    <property type="evidence" value="ECO:0007669"/>
    <property type="project" value="TreeGrafter"/>
</dbReference>
<dbReference type="InterPro" id="IPR013132">
    <property type="entry name" value="PseI/NeuA/B-like_N"/>
</dbReference>
<proteinExistence type="predicted"/>
<organism evidence="2 3">
    <name type="scientific">Ciceribacter lividus</name>
    <dbReference type="NCBI Taxonomy" id="1197950"/>
    <lineage>
        <taxon>Bacteria</taxon>
        <taxon>Pseudomonadati</taxon>
        <taxon>Pseudomonadota</taxon>
        <taxon>Alphaproteobacteria</taxon>
        <taxon>Hyphomicrobiales</taxon>
        <taxon>Rhizobiaceae</taxon>
        <taxon>Ciceribacter</taxon>
    </lineage>
</organism>
<dbReference type="Proteomes" id="UP000252582">
    <property type="component" value="Unassembled WGS sequence"/>
</dbReference>
<dbReference type="PANTHER" id="PTHR42966:SF1">
    <property type="entry name" value="SIALIC ACID SYNTHASE"/>
    <property type="match status" value="1"/>
</dbReference>
<feature type="domain" description="AFP-like" evidence="1">
    <location>
        <begin position="306"/>
        <end position="357"/>
    </location>
</feature>
<dbReference type="RefSeq" id="WP_114364692.1">
    <property type="nucleotide sequence ID" value="NZ_QPIX01000011.1"/>
</dbReference>
<dbReference type="InterPro" id="IPR020007">
    <property type="entry name" value="NeuB/NeuA"/>
</dbReference>
<reference evidence="2 3" key="1">
    <citation type="submission" date="2018-07" db="EMBL/GenBank/DDBJ databases">
        <title>Genomic Encyclopedia of Type Strains, Phase IV (KMG-IV): sequencing the most valuable type-strain genomes for metagenomic binning, comparative biology and taxonomic classification.</title>
        <authorList>
            <person name="Goeker M."/>
        </authorList>
    </citation>
    <scope>NUCLEOTIDE SEQUENCE [LARGE SCALE GENOMIC DNA]</scope>
    <source>
        <strain evidence="2 3">DSM 25528</strain>
    </source>
</reference>
<dbReference type="Pfam" id="PF08666">
    <property type="entry name" value="SAF"/>
    <property type="match status" value="1"/>
</dbReference>
<evidence type="ECO:0000313" key="3">
    <source>
        <dbReference type="Proteomes" id="UP000252582"/>
    </source>
</evidence>
<dbReference type="SUPFAM" id="SSF51569">
    <property type="entry name" value="Aldolase"/>
    <property type="match status" value="1"/>
</dbReference>
<dbReference type="InterPro" id="IPR057736">
    <property type="entry name" value="SAF_PseI/NeuA/NeuB"/>
</dbReference>
<keyword evidence="3" id="KW-1185">Reference proteome</keyword>
<dbReference type="SUPFAM" id="SSF51269">
    <property type="entry name" value="AFP III-like domain"/>
    <property type="match status" value="1"/>
</dbReference>
<dbReference type="PROSITE" id="PS50844">
    <property type="entry name" value="AFP_LIKE"/>
    <property type="match status" value="1"/>
</dbReference>
<dbReference type="GO" id="GO:0016051">
    <property type="term" value="P:carbohydrate biosynthetic process"/>
    <property type="evidence" value="ECO:0007669"/>
    <property type="project" value="InterPro"/>
</dbReference>
<evidence type="ECO:0000313" key="2">
    <source>
        <dbReference type="EMBL" id="RCW21171.1"/>
    </source>
</evidence>
<dbReference type="NCBIfam" id="TIGR03569">
    <property type="entry name" value="NeuB_NnaB"/>
    <property type="match status" value="1"/>
</dbReference>
<gene>
    <name evidence="2" type="ORF">DFR48_111135</name>
</gene>
<evidence type="ECO:0000259" key="1">
    <source>
        <dbReference type="PROSITE" id="PS50844"/>
    </source>
</evidence>
<name>A0A6I7HJJ8_9HYPH</name>
<dbReference type="InterPro" id="IPR051690">
    <property type="entry name" value="PseI-like"/>
</dbReference>
<dbReference type="Pfam" id="PF03102">
    <property type="entry name" value="NeuB"/>
    <property type="match status" value="1"/>
</dbReference>
<dbReference type="InterPro" id="IPR006190">
    <property type="entry name" value="SAF_AFP_Neu5Ac"/>
</dbReference>
<dbReference type="Gene3D" id="3.90.1210.10">
    <property type="entry name" value="Antifreeze-like/N-acetylneuraminic acid synthase C-terminal domain"/>
    <property type="match status" value="1"/>
</dbReference>
<dbReference type="InterPro" id="IPR013974">
    <property type="entry name" value="SAF"/>
</dbReference>
<dbReference type="Gene3D" id="3.20.20.70">
    <property type="entry name" value="Aldolase class I"/>
    <property type="match status" value="1"/>
</dbReference>
<protein>
    <submittedName>
        <fullName evidence="2">N-acetylneuraminate synthase</fullName>
    </submittedName>
</protein>
<sequence length="357" mass="38547">MIIIAEAGVNHNGNPDLAFELVRVSAKAGADVVKFQTFRTEKLVTSQARQANYQKRNLGVSDDQTQSDMLRKLELDYRVFFELKAECDSCGIRFLSTPFDVGSALFLIDELGESLLKIGSGDFDNLPLLISIARRGAKVILSSGMTALGDIEMSLGALAFGYLADVDDKPSLSAFQAAYASAEARHILKEKVTILHCTTEYPAPPESLNLNAITTIARSFGLDVGFSDHSEGPEAAIAARVLGATVLEKHITLDRSMPGPDHKASMEPTDFAAMVRQIRNLDAALGDGIKRMMIAEGANKAIARKSPVAAAPIRAGELFSEENMTLKRTRGGAPAIRYYDLLGQPSSHSFDVDEAIL</sequence>
<dbReference type="InterPro" id="IPR013785">
    <property type="entry name" value="Aldolase_TIM"/>
</dbReference>